<name>A0A5C6N8B6_9TELE</name>
<accession>A0A5C6N8B6</accession>
<sequence>MLPLLYGATWKSAALLSEGGVIGIARCLRVLPAVHRAKGFCCGMLTVLPRIVAPLGCAGITEDVSLCPG</sequence>
<organism evidence="1 2">
    <name type="scientific">Takifugu flavidus</name>
    <name type="common">sansaifugu</name>
    <dbReference type="NCBI Taxonomy" id="433684"/>
    <lineage>
        <taxon>Eukaryota</taxon>
        <taxon>Metazoa</taxon>
        <taxon>Chordata</taxon>
        <taxon>Craniata</taxon>
        <taxon>Vertebrata</taxon>
        <taxon>Euteleostomi</taxon>
        <taxon>Actinopterygii</taxon>
        <taxon>Neopterygii</taxon>
        <taxon>Teleostei</taxon>
        <taxon>Neoteleostei</taxon>
        <taxon>Acanthomorphata</taxon>
        <taxon>Eupercaria</taxon>
        <taxon>Tetraodontiformes</taxon>
        <taxon>Tetradontoidea</taxon>
        <taxon>Tetraodontidae</taxon>
        <taxon>Takifugu</taxon>
    </lineage>
</organism>
<protein>
    <submittedName>
        <fullName evidence="1">Uncharacterized protein</fullName>
    </submittedName>
</protein>
<evidence type="ECO:0000313" key="2">
    <source>
        <dbReference type="Proteomes" id="UP000324091"/>
    </source>
</evidence>
<comment type="caution">
    <text evidence="1">The sequence shown here is derived from an EMBL/GenBank/DDBJ whole genome shotgun (WGS) entry which is preliminary data.</text>
</comment>
<proteinExistence type="predicted"/>
<keyword evidence="2" id="KW-1185">Reference proteome</keyword>
<reference evidence="1 2" key="1">
    <citation type="submission" date="2019-04" db="EMBL/GenBank/DDBJ databases">
        <title>Chromosome genome assembly for Takifugu flavidus.</title>
        <authorList>
            <person name="Xiao S."/>
        </authorList>
    </citation>
    <scope>NUCLEOTIDE SEQUENCE [LARGE SCALE GENOMIC DNA]</scope>
    <source>
        <strain evidence="1">HTHZ2018</strain>
        <tissue evidence="1">Muscle</tissue>
    </source>
</reference>
<dbReference type="AlphaFoldDB" id="A0A5C6N8B6"/>
<dbReference type="EMBL" id="RHFK02000016">
    <property type="protein sequence ID" value="TWW63365.1"/>
    <property type="molecule type" value="Genomic_DNA"/>
</dbReference>
<gene>
    <name evidence="1" type="ORF">D4764_03G0003730</name>
</gene>
<dbReference type="Proteomes" id="UP000324091">
    <property type="component" value="Chromosome 3"/>
</dbReference>
<evidence type="ECO:0000313" key="1">
    <source>
        <dbReference type="EMBL" id="TWW63365.1"/>
    </source>
</evidence>